<gene>
    <name evidence="1" type="ORF">MNBD_ACTINO01-1995</name>
</gene>
<protein>
    <submittedName>
        <fullName evidence="1">Uncharacterized protein</fullName>
    </submittedName>
</protein>
<dbReference type="AlphaFoldDB" id="A0A3B0T033"/>
<accession>A0A3B0T033</accession>
<sequence length="84" mass="9064">MSPGYPLEADTLSLEIDSCATRIPLHEPVTDLERQSTEIVAPDQVSQTTVGQYGDDIGDRIHPQVCGIQRDVEGLRVPSCNAAS</sequence>
<dbReference type="EMBL" id="UOEI01000438">
    <property type="protein sequence ID" value="VAW05719.1"/>
    <property type="molecule type" value="Genomic_DNA"/>
</dbReference>
<proteinExistence type="predicted"/>
<reference evidence="1" key="1">
    <citation type="submission" date="2018-06" db="EMBL/GenBank/DDBJ databases">
        <authorList>
            <person name="Zhirakovskaya E."/>
        </authorList>
    </citation>
    <scope>NUCLEOTIDE SEQUENCE</scope>
</reference>
<organism evidence="1">
    <name type="scientific">hydrothermal vent metagenome</name>
    <dbReference type="NCBI Taxonomy" id="652676"/>
    <lineage>
        <taxon>unclassified sequences</taxon>
        <taxon>metagenomes</taxon>
        <taxon>ecological metagenomes</taxon>
    </lineage>
</organism>
<name>A0A3B0T033_9ZZZZ</name>
<evidence type="ECO:0000313" key="1">
    <source>
        <dbReference type="EMBL" id="VAW05719.1"/>
    </source>
</evidence>